<sequence>NLASILSASGEIEPLKAWDVNINGLLNVLEVCKEFSVNRVIWPSSIAAFGLTTPRVNTPNETILDPNTMYGITKVTGELLANYYFKKYNLDIRSVRLPGIISSEIFPEGGTTDYAVEIFYGAIKEKKYTSFVSKDTVLPMMYMLDCIRCLINLLEADASTLKRRVYNVTSMSFSVEELAAEIKKHIPDFQIDYSPDFRQEIANSWPKTIDDTLARQEWGWDPKYNLSMLVRDMIEKLSKRLKR</sequence>
<dbReference type="PANTHER" id="PTHR42687:SF1">
    <property type="entry name" value="L-THREONINE 3-DEHYDROGENASE, MITOCHONDRIAL"/>
    <property type="match status" value="1"/>
</dbReference>
<dbReference type="Gene3D" id="3.40.50.720">
    <property type="entry name" value="NAD(P)-binding Rossmann-like Domain"/>
    <property type="match status" value="1"/>
</dbReference>
<dbReference type="Pfam" id="PF01370">
    <property type="entry name" value="Epimerase"/>
    <property type="match status" value="1"/>
</dbReference>
<gene>
    <name evidence="3" type="ORF">LCGC14_1729860</name>
</gene>
<evidence type="ECO:0000256" key="1">
    <source>
        <dbReference type="ARBA" id="ARBA00007637"/>
    </source>
</evidence>
<dbReference type="InterPro" id="IPR051225">
    <property type="entry name" value="NAD(P)_epim/dehydratase"/>
</dbReference>
<reference evidence="3" key="1">
    <citation type="journal article" date="2015" name="Nature">
        <title>Complex archaea that bridge the gap between prokaryotes and eukaryotes.</title>
        <authorList>
            <person name="Spang A."/>
            <person name="Saw J.H."/>
            <person name="Jorgensen S.L."/>
            <person name="Zaremba-Niedzwiedzka K."/>
            <person name="Martijn J."/>
            <person name="Lind A.E."/>
            <person name="van Eijk R."/>
            <person name="Schleper C."/>
            <person name="Guy L."/>
            <person name="Ettema T.J."/>
        </authorList>
    </citation>
    <scope>NUCLEOTIDE SEQUENCE</scope>
</reference>
<evidence type="ECO:0000313" key="3">
    <source>
        <dbReference type="EMBL" id="KKM07846.1"/>
    </source>
</evidence>
<protein>
    <recommendedName>
        <fullName evidence="2">NAD-dependent epimerase/dehydratase domain-containing protein</fullName>
    </recommendedName>
</protein>
<dbReference type="AlphaFoldDB" id="A0A0F9JQI6"/>
<feature type="non-terminal residue" evidence="3">
    <location>
        <position position="1"/>
    </location>
</feature>
<proteinExistence type="inferred from homology"/>
<dbReference type="GO" id="GO:0008743">
    <property type="term" value="F:L-threonine 3-dehydrogenase activity"/>
    <property type="evidence" value="ECO:0007669"/>
    <property type="project" value="TreeGrafter"/>
</dbReference>
<dbReference type="InterPro" id="IPR001509">
    <property type="entry name" value="Epimerase_deHydtase"/>
</dbReference>
<comment type="caution">
    <text evidence="3">The sequence shown here is derived from an EMBL/GenBank/DDBJ whole genome shotgun (WGS) entry which is preliminary data.</text>
</comment>
<dbReference type="EMBL" id="LAZR01015685">
    <property type="protein sequence ID" value="KKM07846.1"/>
    <property type="molecule type" value="Genomic_DNA"/>
</dbReference>
<comment type="similarity">
    <text evidence="1">Belongs to the NAD(P)-dependent epimerase/dehydratase family.</text>
</comment>
<feature type="domain" description="NAD-dependent epimerase/dehydratase" evidence="2">
    <location>
        <begin position="12"/>
        <end position="168"/>
    </location>
</feature>
<dbReference type="GO" id="GO:0006567">
    <property type="term" value="P:L-threonine catabolic process"/>
    <property type="evidence" value="ECO:0007669"/>
    <property type="project" value="TreeGrafter"/>
</dbReference>
<name>A0A0F9JQI6_9ZZZZ</name>
<dbReference type="InterPro" id="IPR036291">
    <property type="entry name" value="NAD(P)-bd_dom_sf"/>
</dbReference>
<dbReference type="SUPFAM" id="SSF51735">
    <property type="entry name" value="NAD(P)-binding Rossmann-fold domains"/>
    <property type="match status" value="1"/>
</dbReference>
<dbReference type="PANTHER" id="PTHR42687">
    <property type="entry name" value="L-THREONINE 3-DEHYDROGENASE"/>
    <property type="match status" value="1"/>
</dbReference>
<evidence type="ECO:0000259" key="2">
    <source>
        <dbReference type="Pfam" id="PF01370"/>
    </source>
</evidence>
<accession>A0A0F9JQI6</accession>
<organism evidence="3">
    <name type="scientific">marine sediment metagenome</name>
    <dbReference type="NCBI Taxonomy" id="412755"/>
    <lineage>
        <taxon>unclassified sequences</taxon>
        <taxon>metagenomes</taxon>
        <taxon>ecological metagenomes</taxon>
    </lineage>
</organism>